<feature type="compositionally biased region" description="Polar residues" evidence="7">
    <location>
        <begin position="268"/>
        <end position="277"/>
    </location>
</feature>
<keyword evidence="4" id="KW-0158">Chromosome</keyword>
<evidence type="ECO:0000259" key="8">
    <source>
        <dbReference type="Pfam" id="PF08914"/>
    </source>
</evidence>
<dbReference type="KEGG" id="ovi:T265_13276"/>
<feature type="compositionally biased region" description="Polar residues" evidence="7">
    <location>
        <begin position="847"/>
        <end position="859"/>
    </location>
</feature>
<feature type="compositionally biased region" description="Low complexity" evidence="7">
    <location>
        <begin position="278"/>
        <end position="301"/>
    </location>
</feature>
<sequence length="1630" mass="177985">MPESSIDSIPPSLFVLPNGTQMTFTLHRCSDFFALLPLVVAGGGVLEKRVRTNSILLAEAGSLVESDRYIHVQYVRDCIRARRRLPMDGYKVTPGIHVPEIPSRVPHADASVPYLLNRRTRKPFTKIESESVKNYISKHGLQDKVHGHSIWRSMEQLGITSHSAEGMRAHYLHLLARDKESKRLTKGSRAKPVPFTVEEDGAILDYVKRNNLSGSRFVNQRKIWEEMNRCLRMRHSAESMRSRFRRRLLEKLSSSEDDKLDDISISETSDVTSRTENTASTSTAITSSPQRRSSIRFSQRITRTRHSLSPVHTERDLSPMDTSPLDELVLPSDSHHSSDPRNSDELPPFVTYLMNASKLLTSPLQVYILLSMTNGSVTQTLNFIRTGLRHPNKPAVFNPPLWTPEADAQLKSTELSVLCGLIERFGANEIVRTLHLSFSIGALYKHRLSVMPIHTPLSPSPSEKLLGPGHGPGVWPLRERLALASALLDVDNQQASWQAIGKKLARFTTVDRPGDWCSARACAKQYALLLDSAELTRRQKSHNEIQATRVNILHATQNPVTPGLSITERLVKRLTAERVEELRERIELGQKYYGFLKTMHTEIQEGLYDNHLEKLCEVMNIPLTSERDMSVSDTEESQISSGSRETRSKSASKSSTQAIDEKILEFAQSWSEVETMCQVPKSVWICPPGIAAGKTTKNICSGTAGAARLNQLLNEASATFRSSGSKPPLAVLGRRSRLTVKSAGETAASRNTTATTRAAVATRQRYLANAARNRAPSTARVARSLPTRARKVLVTVPDTSLDEIQSTVYRSPTQSLRPESMPDSPSLRRASTTALELGEFPVGILSGASTPSTTAMCSSDTDELSDVAAEETLGVSFSSDSSSTDKASDLEEDEAATPAMCATSNSDASPSSSQMTEAASHVTETEGDSPPDALTDQPETVSVGFDSEGTPTVRSLVAEPVTGEIPSPMTVPDPPLVSAPLPIEDAEDAEEEEEAEEEVKSTFPEEVPEEVPGETSSSVPSMTMINKFLVASPAYMEVKLEASPGASSEDVSAAETLPKTLEQKSEPDTGTCPTAELTDGLHATPYPQETNICVSETPSIPSTYSVSSQTPTAVSPKVSGKLESFVSATPILAVSCETTEPNVLPVVHLNSPETDPHFNLEYPSLDLETLCVPKTDAGDFDKSQVAGDPSLHQLGIGVVTAASPIDAPSPAVCLSLLNDSELTCAKSPDSPPPILIQPDKELAVELSPFTESDYLCSIRVVLEKNVESPSVSNGSQHQRHENMINDNLGDGKTVCGKDIQDHRTRRPHTRKRKFTKSIEKPLFVDSPFVSLPTLDADELALLGVQAEPSPTVKIEPLSSNFSPIRPQEPTSLGMAASGAAPLSVEEAKSTPTGKKQRSLRLRLSRKGSHMVVVPSSSTSSVTTASPTLSGLGDEPFVQIKPDQATTWQCWCSDILDAAESALQRFSFTASPSKRLHNISSESEETGRKSVLRIVETIRMQLRDGSITSRPQFVHHLLAALANLVMRYSSDTVQFAAATYVYNIVGEHLTTNLWSTPSSVVQPLTTLHSTKRAKPVVGCRRIFSNLTSSTLQRYKCIAISRISWRLKHEADWCSTFSCQKTSQTKDSAGFQ</sequence>
<evidence type="ECO:0000256" key="4">
    <source>
        <dbReference type="ARBA" id="ARBA00022454"/>
    </source>
</evidence>
<dbReference type="InterPro" id="IPR039595">
    <property type="entry name" value="TE2IP/Rap1"/>
</dbReference>
<feature type="region of interest" description="Disordered" evidence="7">
    <location>
        <begin position="986"/>
        <end position="1019"/>
    </location>
</feature>
<evidence type="ECO:0000256" key="5">
    <source>
        <dbReference type="ARBA" id="ARBA00022895"/>
    </source>
</evidence>
<dbReference type="RefSeq" id="XP_009166337.1">
    <property type="nucleotide sequence ID" value="XM_009168073.1"/>
</dbReference>
<feature type="compositionally biased region" description="Basic residues" evidence="7">
    <location>
        <begin position="1303"/>
        <end position="1312"/>
    </location>
</feature>
<feature type="domain" description="TERF2-interacting telomeric protein 1 Myb" evidence="8">
    <location>
        <begin position="124"/>
        <end position="179"/>
    </location>
</feature>
<feature type="region of interest" description="Disordered" evidence="7">
    <location>
        <begin position="845"/>
        <end position="864"/>
    </location>
</feature>
<feature type="region of interest" description="Disordered" evidence="7">
    <location>
        <begin position="267"/>
        <end position="345"/>
    </location>
</feature>
<evidence type="ECO:0000313" key="9">
    <source>
        <dbReference type="EMBL" id="KER29950.1"/>
    </source>
</evidence>
<dbReference type="SUPFAM" id="SSF46689">
    <property type="entry name" value="Homeodomain-like"/>
    <property type="match status" value="1"/>
</dbReference>
<feature type="compositionally biased region" description="Polar residues" evidence="7">
    <location>
        <begin position="637"/>
        <end position="654"/>
    </location>
</feature>
<feature type="region of interest" description="Disordered" evidence="7">
    <location>
        <begin position="1269"/>
        <end position="1312"/>
    </location>
</feature>
<name>A0A075A2Z1_OPIVI</name>
<feature type="compositionally biased region" description="Low complexity" evidence="7">
    <location>
        <begin position="876"/>
        <end position="885"/>
    </location>
</feature>
<evidence type="ECO:0000256" key="1">
    <source>
        <dbReference type="ARBA" id="ARBA00004123"/>
    </source>
</evidence>
<dbReference type="OrthoDB" id="1742084at2759"/>
<feature type="domain" description="TERF2-interacting telomeric protein 1 Myb" evidence="8">
    <location>
        <begin position="195"/>
        <end position="252"/>
    </location>
</feature>
<feature type="region of interest" description="Disordered" evidence="7">
    <location>
        <begin position="809"/>
        <end position="830"/>
    </location>
</feature>
<accession>A0A075A2Z1</accession>
<evidence type="ECO:0000313" key="10">
    <source>
        <dbReference type="Proteomes" id="UP000054324"/>
    </source>
</evidence>
<dbReference type="EMBL" id="KL596669">
    <property type="protein sequence ID" value="KER29950.1"/>
    <property type="molecule type" value="Genomic_DNA"/>
</dbReference>
<dbReference type="GO" id="GO:0042162">
    <property type="term" value="F:telomeric DNA binding"/>
    <property type="evidence" value="ECO:0007669"/>
    <property type="project" value="TreeGrafter"/>
</dbReference>
<evidence type="ECO:0000256" key="6">
    <source>
        <dbReference type="ARBA" id="ARBA00023242"/>
    </source>
</evidence>
<proteinExistence type="inferred from homology"/>
<dbReference type="STRING" id="6198.A0A075A2Z1"/>
<feature type="compositionally biased region" description="Basic and acidic residues" evidence="7">
    <location>
        <begin position="333"/>
        <end position="344"/>
    </location>
</feature>
<gene>
    <name evidence="9" type="ORF">T265_13276</name>
</gene>
<evidence type="ECO:0000256" key="7">
    <source>
        <dbReference type="SAM" id="MobiDB-lite"/>
    </source>
</evidence>
<feature type="non-terminal residue" evidence="9">
    <location>
        <position position="1630"/>
    </location>
</feature>
<feature type="region of interest" description="Disordered" evidence="7">
    <location>
        <begin position="873"/>
        <end position="952"/>
    </location>
</feature>
<protein>
    <recommendedName>
        <fullName evidence="8">TERF2-interacting telomeric protein 1 Myb domain-containing protein</fullName>
    </recommendedName>
</protein>
<dbReference type="InterPro" id="IPR009057">
    <property type="entry name" value="Homeodomain-like_sf"/>
</dbReference>
<dbReference type="PANTHER" id="PTHR16466">
    <property type="entry name" value="TELOMERE REPEAT-BINDING FACTOR 2-INTERACTING PROTEIN 1"/>
    <property type="match status" value="1"/>
</dbReference>
<feature type="region of interest" description="Disordered" evidence="7">
    <location>
        <begin position="1043"/>
        <end position="1085"/>
    </location>
</feature>
<dbReference type="CTD" id="20327443"/>
<keyword evidence="6" id="KW-0539">Nucleus</keyword>
<feature type="compositionally biased region" description="Low complexity" evidence="7">
    <location>
        <begin position="904"/>
        <end position="913"/>
    </location>
</feature>
<feature type="region of interest" description="Disordered" evidence="7">
    <location>
        <begin position="1353"/>
        <end position="1400"/>
    </location>
</feature>
<dbReference type="GO" id="GO:0031848">
    <property type="term" value="P:protection from non-homologous end joining at telomere"/>
    <property type="evidence" value="ECO:0007669"/>
    <property type="project" value="TreeGrafter"/>
</dbReference>
<dbReference type="Pfam" id="PF08914">
    <property type="entry name" value="Myb_Rap1"/>
    <property type="match status" value="2"/>
</dbReference>
<dbReference type="GO" id="GO:0010833">
    <property type="term" value="P:telomere maintenance via telomere lengthening"/>
    <property type="evidence" value="ECO:0007669"/>
    <property type="project" value="TreeGrafter"/>
</dbReference>
<dbReference type="Proteomes" id="UP000054324">
    <property type="component" value="Unassembled WGS sequence"/>
</dbReference>
<comment type="subcellular location">
    <subcellularLocation>
        <location evidence="2">Chromosome</location>
        <location evidence="2">Telomere</location>
    </subcellularLocation>
    <subcellularLocation>
        <location evidence="1">Nucleus</location>
    </subcellularLocation>
</comment>
<keyword evidence="5" id="KW-0779">Telomere</keyword>
<dbReference type="PANTHER" id="PTHR16466:SF6">
    <property type="entry name" value="TELOMERIC REPEAT-BINDING FACTOR 2-INTERACTING PROTEIN 1"/>
    <property type="match status" value="1"/>
</dbReference>
<reference evidence="9 10" key="1">
    <citation type="submission" date="2013-11" db="EMBL/GenBank/DDBJ databases">
        <title>Opisthorchis viverrini - life in the bile duct.</title>
        <authorList>
            <person name="Young N.D."/>
            <person name="Nagarajan N."/>
            <person name="Lin S.J."/>
            <person name="Korhonen P.K."/>
            <person name="Jex A.R."/>
            <person name="Hall R.S."/>
            <person name="Safavi-Hemami H."/>
            <person name="Kaewkong W."/>
            <person name="Bertrand D."/>
            <person name="Gao S."/>
            <person name="Seet Q."/>
            <person name="Wongkham S."/>
            <person name="Teh B.T."/>
            <person name="Wongkham C."/>
            <person name="Intapan P.M."/>
            <person name="Maleewong W."/>
            <person name="Yang X."/>
            <person name="Hu M."/>
            <person name="Wang Z."/>
            <person name="Hofmann A."/>
            <person name="Sternberg P.W."/>
            <person name="Tan P."/>
            <person name="Wang J."/>
            <person name="Gasser R.B."/>
        </authorList>
    </citation>
    <scope>NUCLEOTIDE SEQUENCE [LARGE SCALE GENOMIC DNA]</scope>
</reference>
<evidence type="ECO:0000256" key="3">
    <source>
        <dbReference type="ARBA" id="ARBA00010467"/>
    </source>
</evidence>
<feature type="compositionally biased region" description="Acidic residues" evidence="7">
    <location>
        <begin position="986"/>
        <end position="997"/>
    </location>
</feature>
<dbReference type="GeneID" id="20327443"/>
<dbReference type="InterPro" id="IPR015010">
    <property type="entry name" value="TERF2IP_Myb"/>
</dbReference>
<organism evidence="9 10">
    <name type="scientific">Opisthorchis viverrini</name>
    <name type="common">Southeast Asian liver fluke</name>
    <dbReference type="NCBI Taxonomy" id="6198"/>
    <lineage>
        <taxon>Eukaryota</taxon>
        <taxon>Metazoa</taxon>
        <taxon>Spiralia</taxon>
        <taxon>Lophotrochozoa</taxon>
        <taxon>Platyhelminthes</taxon>
        <taxon>Trematoda</taxon>
        <taxon>Digenea</taxon>
        <taxon>Opisthorchiida</taxon>
        <taxon>Opisthorchiata</taxon>
        <taxon>Opisthorchiidae</taxon>
        <taxon>Opisthorchis</taxon>
    </lineage>
</organism>
<comment type="similarity">
    <text evidence="3">Belongs to the RAP1 family.</text>
</comment>
<dbReference type="Gene3D" id="1.10.10.60">
    <property type="entry name" value="Homeodomain-like"/>
    <property type="match status" value="2"/>
</dbReference>
<dbReference type="CDD" id="cd11655">
    <property type="entry name" value="rap1_myb-like"/>
    <property type="match status" value="1"/>
</dbReference>
<evidence type="ECO:0000256" key="2">
    <source>
        <dbReference type="ARBA" id="ARBA00004574"/>
    </source>
</evidence>
<feature type="region of interest" description="Disordered" evidence="7">
    <location>
        <begin position="626"/>
        <end position="654"/>
    </location>
</feature>
<keyword evidence="10" id="KW-1185">Reference proteome</keyword>
<dbReference type="GO" id="GO:0070187">
    <property type="term" value="C:shelterin complex"/>
    <property type="evidence" value="ECO:0007669"/>
    <property type="project" value="TreeGrafter"/>
</dbReference>